<keyword evidence="2" id="KW-0238">DNA-binding</keyword>
<dbReference type="PANTHER" id="PTHR43280">
    <property type="entry name" value="ARAC-FAMILY TRANSCRIPTIONAL REGULATOR"/>
    <property type="match status" value="1"/>
</dbReference>
<dbReference type="Gene3D" id="1.10.10.60">
    <property type="entry name" value="Homeodomain-like"/>
    <property type="match status" value="1"/>
</dbReference>
<evidence type="ECO:0000256" key="4">
    <source>
        <dbReference type="SAM" id="Phobius"/>
    </source>
</evidence>
<gene>
    <name evidence="6" type="ORF">BD293_4233</name>
</gene>
<dbReference type="PROSITE" id="PS01124">
    <property type="entry name" value="HTH_ARAC_FAMILY_2"/>
    <property type="match status" value="1"/>
</dbReference>
<feature type="transmembrane region" description="Helical" evidence="4">
    <location>
        <begin position="148"/>
        <end position="173"/>
    </location>
</feature>
<name>A0A543K4A8_9RHOB</name>
<keyword evidence="3" id="KW-0804">Transcription</keyword>
<evidence type="ECO:0000256" key="1">
    <source>
        <dbReference type="ARBA" id="ARBA00023015"/>
    </source>
</evidence>
<keyword evidence="4" id="KW-1133">Transmembrane helix</keyword>
<dbReference type="Proteomes" id="UP000320582">
    <property type="component" value="Unassembled WGS sequence"/>
</dbReference>
<dbReference type="PANTHER" id="PTHR43280:SF29">
    <property type="entry name" value="ARAC-FAMILY TRANSCRIPTIONAL REGULATOR"/>
    <property type="match status" value="1"/>
</dbReference>
<dbReference type="AlphaFoldDB" id="A0A543K4A8"/>
<dbReference type="EMBL" id="VFPT01000004">
    <property type="protein sequence ID" value="TQM89918.1"/>
    <property type="molecule type" value="Genomic_DNA"/>
</dbReference>
<keyword evidence="7" id="KW-1185">Reference proteome</keyword>
<dbReference type="InterPro" id="IPR018060">
    <property type="entry name" value="HTH_AraC"/>
</dbReference>
<evidence type="ECO:0000256" key="3">
    <source>
        <dbReference type="ARBA" id="ARBA00023163"/>
    </source>
</evidence>
<keyword evidence="4" id="KW-0472">Membrane</keyword>
<dbReference type="GO" id="GO:0003700">
    <property type="term" value="F:DNA-binding transcription factor activity"/>
    <property type="evidence" value="ECO:0007669"/>
    <property type="project" value="InterPro"/>
</dbReference>
<feature type="transmembrane region" description="Helical" evidence="4">
    <location>
        <begin position="6"/>
        <end position="23"/>
    </location>
</feature>
<organism evidence="6 7">
    <name type="scientific">Roseinatronobacter monicus</name>
    <dbReference type="NCBI Taxonomy" id="393481"/>
    <lineage>
        <taxon>Bacteria</taxon>
        <taxon>Pseudomonadati</taxon>
        <taxon>Pseudomonadota</taxon>
        <taxon>Alphaproteobacteria</taxon>
        <taxon>Rhodobacterales</taxon>
        <taxon>Paracoccaceae</taxon>
        <taxon>Roseinatronobacter</taxon>
    </lineage>
</organism>
<keyword evidence="1" id="KW-0805">Transcription regulation</keyword>
<evidence type="ECO:0000256" key="2">
    <source>
        <dbReference type="ARBA" id="ARBA00023125"/>
    </source>
</evidence>
<sequence length="330" mass="35239">MITLPLPLVSSLILGFLFLRLLVQGARVPWVAALLGGLALQGVVITLAQHYGMSSARLIQPVTAMVLPALAWLAWKVDGLGQQPQWRDAIHLLGPALALMLRWADSLMLEALVPLSYAGYAVALAVSVMRIGPDLPRGQLGQGGMPRLVWAGVAMALALSALSDLGIATVIALGHAAHVPLILDIATSALLFGTGLLVLGVEHVTGRSEDAGPAAPAPSEDDHVLFARLQELMQTRRPWRDPDLTLAQLARRLSVPAKRLSVAVNLVTGENISRYVNAHRIKAACDALSTGANATEAMLDAGFITKSNFNREFRRVTGEAPTDWKAARRH</sequence>
<comment type="caution">
    <text evidence="6">The sequence shown here is derived from an EMBL/GenBank/DDBJ whole genome shotgun (WGS) entry which is preliminary data.</text>
</comment>
<reference evidence="6 7" key="1">
    <citation type="submission" date="2019-06" db="EMBL/GenBank/DDBJ databases">
        <title>Genomic Encyclopedia of Archaeal and Bacterial Type Strains, Phase II (KMG-II): from individual species to whole genera.</title>
        <authorList>
            <person name="Goeker M."/>
        </authorList>
    </citation>
    <scope>NUCLEOTIDE SEQUENCE [LARGE SCALE GENOMIC DNA]</scope>
    <source>
        <strain evidence="6 7">DSM 18423</strain>
    </source>
</reference>
<proteinExistence type="predicted"/>
<dbReference type="Pfam" id="PF12833">
    <property type="entry name" value="HTH_18"/>
    <property type="match status" value="1"/>
</dbReference>
<keyword evidence="4" id="KW-0812">Transmembrane</keyword>
<evidence type="ECO:0000313" key="6">
    <source>
        <dbReference type="EMBL" id="TQM89918.1"/>
    </source>
</evidence>
<dbReference type="SUPFAM" id="SSF46689">
    <property type="entry name" value="Homeodomain-like"/>
    <property type="match status" value="1"/>
</dbReference>
<protein>
    <submittedName>
        <fullName evidence="6">AraC family transcriptional regulator</fullName>
    </submittedName>
</protein>
<evidence type="ECO:0000313" key="7">
    <source>
        <dbReference type="Proteomes" id="UP000320582"/>
    </source>
</evidence>
<evidence type="ECO:0000259" key="5">
    <source>
        <dbReference type="PROSITE" id="PS01124"/>
    </source>
</evidence>
<dbReference type="GO" id="GO:0043565">
    <property type="term" value="F:sequence-specific DNA binding"/>
    <property type="evidence" value="ECO:0007669"/>
    <property type="project" value="InterPro"/>
</dbReference>
<dbReference type="InterPro" id="IPR009057">
    <property type="entry name" value="Homeodomain-like_sf"/>
</dbReference>
<accession>A0A543K4A8</accession>
<feature type="domain" description="HTH araC/xylS-type" evidence="5">
    <location>
        <begin position="227"/>
        <end position="327"/>
    </location>
</feature>
<dbReference type="SMART" id="SM00342">
    <property type="entry name" value="HTH_ARAC"/>
    <property type="match status" value="1"/>
</dbReference>
<feature type="transmembrane region" description="Helical" evidence="4">
    <location>
        <begin position="111"/>
        <end position="128"/>
    </location>
</feature>
<feature type="transmembrane region" description="Helical" evidence="4">
    <location>
        <begin position="179"/>
        <end position="199"/>
    </location>
</feature>
<feature type="transmembrane region" description="Helical" evidence="4">
    <location>
        <begin position="30"/>
        <end position="52"/>
    </location>
</feature>